<sequence length="295" mass="32919">MASNLIAIDTEGGTGNGKVTVALVSCSEAILYHKRDIVEYSPDFNAMKAAILRHTSGKTLVGHNVNADISRIGLKPSDFTDTFDTQGSGAITHTSNRTHDVVEDARQSMKIALKHFGYQHAENMEYVRNIRPEPASQNQNDENTDDDGDILKQVLLLSTHLSNRFDNNLSDIFGIGLLLLFVGIFFLLMCCCCILGLQNISLFQQLPCFQSLATRHHQNPAQNNNLNINGHLGCPNFRRDHRHSEGEYRINIEDDMNESIILPPAGSTSRARGHHPSAPRKWIQKNFFGNNQKIL</sequence>
<keyword evidence="1" id="KW-1133">Transmembrane helix</keyword>
<keyword evidence="1" id="KW-0812">Transmembrane</keyword>
<dbReference type="EMBL" id="OU015567">
    <property type="protein sequence ID" value="CAG5111668.1"/>
    <property type="molecule type" value="Genomic_DNA"/>
</dbReference>
<name>A0ABN7TAY8_OIKDI</name>
<dbReference type="Proteomes" id="UP001158576">
    <property type="component" value="Chromosome 2"/>
</dbReference>
<keyword evidence="1" id="KW-0472">Membrane</keyword>
<protein>
    <submittedName>
        <fullName evidence="2">Oidioi.mRNA.OKI2018_I69.chr2.g5948.t1.cds</fullName>
    </submittedName>
</protein>
<proteinExistence type="predicted"/>
<organism evidence="2 3">
    <name type="scientific">Oikopleura dioica</name>
    <name type="common">Tunicate</name>
    <dbReference type="NCBI Taxonomy" id="34765"/>
    <lineage>
        <taxon>Eukaryota</taxon>
        <taxon>Metazoa</taxon>
        <taxon>Chordata</taxon>
        <taxon>Tunicata</taxon>
        <taxon>Appendicularia</taxon>
        <taxon>Copelata</taxon>
        <taxon>Oikopleuridae</taxon>
        <taxon>Oikopleura</taxon>
    </lineage>
</organism>
<evidence type="ECO:0000313" key="2">
    <source>
        <dbReference type="EMBL" id="CAG5111668.1"/>
    </source>
</evidence>
<accession>A0ABN7TAY8</accession>
<reference evidence="2 3" key="1">
    <citation type="submission" date="2021-04" db="EMBL/GenBank/DDBJ databases">
        <authorList>
            <person name="Bliznina A."/>
        </authorList>
    </citation>
    <scope>NUCLEOTIDE SEQUENCE [LARGE SCALE GENOMIC DNA]</scope>
</reference>
<evidence type="ECO:0000313" key="3">
    <source>
        <dbReference type="Proteomes" id="UP001158576"/>
    </source>
</evidence>
<feature type="transmembrane region" description="Helical" evidence="1">
    <location>
        <begin position="172"/>
        <end position="197"/>
    </location>
</feature>
<evidence type="ECO:0000256" key="1">
    <source>
        <dbReference type="SAM" id="Phobius"/>
    </source>
</evidence>
<gene>
    <name evidence="2" type="ORF">OKIOD_LOCUS14713</name>
</gene>
<keyword evidence="3" id="KW-1185">Reference proteome</keyword>